<dbReference type="Pfam" id="PF00571">
    <property type="entry name" value="CBS"/>
    <property type="match status" value="1"/>
</dbReference>
<dbReference type="CDD" id="cd03683">
    <property type="entry name" value="ClC_1_like"/>
    <property type="match status" value="1"/>
</dbReference>
<dbReference type="InterPro" id="IPR050970">
    <property type="entry name" value="Cl_channel_volt-gated"/>
</dbReference>
<dbReference type="AlphaFoldDB" id="E3LEN5"/>
<dbReference type="SUPFAM" id="SSF81340">
    <property type="entry name" value="Clc chloride channel"/>
    <property type="match status" value="1"/>
</dbReference>
<evidence type="ECO:0000256" key="3">
    <source>
        <dbReference type="ARBA" id="ARBA00022692"/>
    </source>
</evidence>
<dbReference type="Proteomes" id="UP000008281">
    <property type="component" value="Unassembled WGS sequence"/>
</dbReference>
<dbReference type="InterPro" id="IPR001807">
    <property type="entry name" value="ClC"/>
</dbReference>
<feature type="transmembrane region" description="Helical" evidence="10">
    <location>
        <begin position="143"/>
        <end position="167"/>
    </location>
</feature>
<reference evidence="12" key="1">
    <citation type="submission" date="2007-07" db="EMBL/GenBank/DDBJ databases">
        <title>PCAP assembly of the Caenorhabditis remanei genome.</title>
        <authorList>
            <consortium name="The Caenorhabditis remanei Sequencing Consortium"/>
            <person name="Wilson R.K."/>
        </authorList>
    </citation>
    <scope>NUCLEOTIDE SEQUENCE [LARGE SCALE GENOMIC DNA]</scope>
    <source>
        <strain evidence="12">PB4641</strain>
    </source>
</reference>
<accession>E3LEN5</accession>
<comment type="subcellular location">
    <subcellularLocation>
        <location evidence="1">Membrane</location>
        <topology evidence="1">Multi-pass membrane protein</topology>
    </subcellularLocation>
</comment>
<keyword evidence="13" id="KW-1185">Reference proteome</keyword>
<dbReference type="HOGENOM" id="CLU_006904_0_0_1"/>
<feature type="transmembrane region" description="Helical" evidence="10">
    <location>
        <begin position="516"/>
        <end position="533"/>
    </location>
</feature>
<feature type="domain" description="CBS" evidence="11">
    <location>
        <begin position="647"/>
        <end position="697"/>
    </location>
</feature>
<feature type="transmembrane region" description="Helical" evidence="10">
    <location>
        <begin position="564"/>
        <end position="588"/>
    </location>
</feature>
<gene>
    <name evidence="12" type="primary">Cre-clh-4</name>
    <name evidence="12" type="ORF">CRE_00350</name>
</gene>
<sequence length="1119" mass="125992">MNGTPYEQKKTSFVSGASDSEQEYLGPGELQADDEESDDNHVFLKPFRKPSSRSALVRTTSFNHKQYRSLKEMIIDIKQEPVKNGLHVQGNGSNHSDRKVTFTLNENDFEFPKFRRNRSLWIRMELNKIKMKLISLSNLLSDWMFLALLGVAVAFISILVDMMVFSFQELQRKTVSIYNIYGADQSYLLWGCGLLGWCGYMVGLVAASACFVHYVAPQAIGSGIPEMKTIIRGVILVDYLTLRTLVSKIFGVAMALGSGVPIGKMGPFVHIASVVANQMCLLAAKFDSAYREESRRMECLAAACAVGVACTFSSPVGGVLFSIEVTTMYFSVRSYWRGFFAACCGATTIRLLRAYVVETEVTVNAFYQTSFRPDAFSVNELPLFALLGLFCGILGAGYISIYRSVVLFLRNNRYAKMVFQRHWIVYPIVFSCVFSVLSYPHGLGMFSTGRIKFGANLRDFFANCSFMATTPDDLVCGAEIYSHWLNRGNILLLLFLFVIVHFIFSIISFTLPVPSGVFLPVFVLGAAIGRLYGEVPWTFIYGLYFRFQVLGLILEDIHVIRPGIYAVVGAASFSASVTHTVSVSVMIFEITGQLHFILPVMISVMLSNAVCAYLQPSFFDTIIKIKHLPFLPDIPPSSNLVHTTYAEHIMVSPVKFITKITTYNEIREAVQTGLRLYPVVDSKNTQMLIGTVSRRYLTILLNGKIGDQPRKIEAEKRVRQAIETIDNHFKDSEKELSEDRRRICSETDFNTMQRKKSDIVTPLAKVIEPTSPGEQKNIVCFSRFLVVPLPDVSEPHLYFPPISSSPTVPIENSLKRRNSGSRRNALFSLQDMDEKSAKDFLDDHGIEHKTIHGNANEHHTIIKSYMRQAKKYLNHMQFGNHKKGSHDNNPYDLSPEERKAWEEEQLAMKLDLTENDIDPAPIQLVKQTSLYKIHSIFSMLQLSKAYVTDCGRLIGVVALADVSRFLIFHFLISDIQLRKALEHTEEVIKTEKKNSNCNSISSTVLQNNLRHISSNVIDILTPPLEVARGTTLETNTVLPEIISSPKEVIPPPTFEPRSSLRLRQPRATNFGMEPRKRSGSEFSQRPEEFVEAVAYLRRKSHAIVTPRLHEEPGESSSSE</sequence>
<evidence type="ECO:0000256" key="6">
    <source>
        <dbReference type="ARBA" id="ARBA00023065"/>
    </source>
</evidence>
<evidence type="ECO:0000256" key="9">
    <source>
        <dbReference type="SAM" id="MobiDB-lite"/>
    </source>
</evidence>
<evidence type="ECO:0000256" key="7">
    <source>
        <dbReference type="ARBA" id="ARBA00023136"/>
    </source>
</evidence>
<evidence type="ECO:0000256" key="2">
    <source>
        <dbReference type="ARBA" id="ARBA00022448"/>
    </source>
</evidence>
<dbReference type="Pfam" id="PF00654">
    <property type="entry name" value="Voltage_CLC"/>
    <property type="match status" value="1"/>
</dbReference>
<feature type="compositionally biased region" description="Polar residues" evidence="9">
    <location>
        <begin position="1"/>
        <end position="19"/>
    </location>
</feature>
<evidence type="ECO:0000256" key="1">
    <source>
        <dbReference type="ARBA" id="ARBA00004141"/>
    </source>
</evidence>
<dbReference type="GO" id="GO:0005247">
    <property type="term" value="F:voltage-gated chloride channel activity"/>
    <property type="evidence" value="ECO:0007669"/>
    <property type="project" value="TreeGrafter"/>
</dbReference>
<keyword evidence="4" id="KW-0677">Repeat</keyword>
<feature type="transmembrane region" description="Helical" evidence="10">
    <location>
        <begin position="594"/>
        <end position="614"/>
    </location>
</feature>
<keyword evidence="6" id="KW-0406">Ion transport</keyword>
<dbReference type="InterPro" id="IPR046342">
    <property type="entry name" value="CBS_dom_sf"/>
</dbReference>
<protein>
    <submittedName>
        <fullName evidence="12">CRE-CLH-4 protein</fullName>
    </submittedName>
</protein>
<dbReference type="GO" id="GO:0005886">
    <property type="term" value="C:plasma membrane"/>
    <property type="evidence" value="ECO:0007669"/>
    <property type="project" value="TreeGrafter"/>
</dbReference>
<dbReference type="SUPFAM" id="SSF54631">
    <property type="entry name" value="CBS-domain pair"/>
    <property type="match status" value="1"/>
</dbReference>
<feature type="transmembrane region" description="Helical" evidence="10">
    <location>
        <begin position="187"/>
        <end position="215"/>
    </location>
</feature>
<evidence type="ECO:0000256" key="5">
    <source>
        <dbReference type="ARBA" id="ARBA00022989"/>
    </source>
</evidence>
<dbReference type="Gene3D" id="3.10.580.10">
    <property type="entry name" value="CBS-domain"/>
    <property type="match status" value="2"/>
</dbReference>
<keyword evidence="2" id="KW-0813">Transport</keyword>
<name>E3LEN5_CAERE</name>
<dbReference type="OrthoDB" id="4564at2759"/>
<feature type="region of interest" description="Disordered" evidence="9">
    <location>
        <begin position="1"/>
        <end position="38"/>
    </location>
</feature>
<evidence type="ECO:0000256" key="8">
    <source>
        <dbReference type="ARBA" id="ARBA00023214"/>
    </source>
</evidence>
<dbReference type="InParanoid" id="E3LEN5"/>
<dbReference type="FunFam" id="3.10.580.10:FF:000048">
    <property type="entry name" value="Chloride channel 2c"/>
    <property type="match status" value="1"/>
</dbReference>
<dbReference type="Gene3D" id="1.10.3080.10">
    <property type="entry name" value="Clc chloride channel"/>
    <property type="match status" value="1"/>
</dbReference>
<keyword evidence="5 10" id="KW-1133">Transmembrane helix</keyword>
<keyword evidence="3 10" id="KW-0812">Transmembrane</keyword>
<evidence type="ECO:0000256" key="10">
    <source>
        <dbReference type="SAM" id="Phobius"/>
    </source>
</evidence>
<dbReference type="PANTHER" id="PTHR45720">
    <property type="entry name" value="CHLORIDE CHANNEL PROTEIN 2"/>
    <property type="match status" value="1"/>
</dbReference>
<dbReference type="InterPro" id="IPR014743">
    <property type="entry name" value="Cl-channel_core"/>
</dbReference>
<evidence type="ECO:0000313" key="12">
    <source>
        <dbReference type="EMBL" id="EFO82932.1"/>
    </source>
</evidence>
<dbReference type="EMBL" id="DS268407">
    <property type="protein sequence ID" value="EFO82932.1"/>
    <property type="molecule type" value="Genomic_DNA"/>
</dbReference>
<evidence type="ECO:0000256" key="4">
    <source>
        <dbReference type="ARBA" id="ARBA00022737"/>
    </source>
</evidence>
<dbReference type="InterPro" id="IPR000644">
    <property type="entry name" value="CBS_dom"/>
</dbReference>
<dbReference type="PANTHER" id="PTHR45720:SF13">
    <property type="entry name" value="CHLORIDE CHANNEL PROTEIN"/>
    <property type="match status" value="1"/>
</dbReference>
<dbReference type="FunFam" id="1.10.3080.10:FF:000022">
    <property type="entry name" value="Chloride channel protein"/>
    <property type="match status" value="1"/>
</dbReference>
<evidence type="ECO:0000259" key="11">
    <source>
        <dbReference type="Pfam" id="PF00571"/>
    </source>
</evidence>
<keyword evidence="8" id="KW-0868">Chloride</keyword>
<dbReference type="STRING" id="31234.E3LEN5"/>
<proteinExistence type="predicted"/>
<organism evidence="13">
    <name type="scientific">Caenorhabditis remanei</name>
    <name type="common">Caenorhabditis vulgaris</name>
    <dbReference type="NCBI Taxonomy" id="31234"/>
    <lineage>
        <taxon>Eukaryota</taxon>
        <taxon>Metazoa</taxon>
        <taxon>Ecdysozoa</taxon>
        <taxon>Nematoda</taxon>
        <taxon>Chromadorea</taxon>
        <taxon>Rhabditida</taxon>
        <taxon>Rhabditina</taxon>
        <taxon>Rhabditomorpha</taxon>
        <taxon>Rhabditoidea</taxon>
        <taxon>Rhabditidae</taxon>
        <taxon>Peloderinae</taxon>
        <taxon>Caenorhabditis</taxon>
    </lineage>
</organism>
<dbReference type="OMA" id="YKIHSIF"/>
<evidence type="ECO:0000313" key="13">
    <source>
        <dbReference type="Proteomes" id="UP000008281"/>
    </source>
</evidence>
<feature type="transmembrane region" description="Helical" evidence="10">
    <location>
        <begin position="423"/>
        <end position="440"/>
    </location>
</feature>
<dbReference type="PRINTS" id="PR00762">
    <property type="entry name" value="CLCHANNEL"/>
</dbReference>
<feature type="transmembrane region" description="Helical" evidence="10">
    <location>
        <begin position="381"/>
        <end position="402"/>
    </location>
</feature>
<feature type="transmembrane region" description="Helical" evidence="10">
    <location>
        <begin position="490"/>
        <end position="509"/>
    </location>
</feature>
<dbReference type="eggNOG" id="KOG0476">
    <property type="taxonomic scope" value="Eukaryota"/>
</dbReference>
<keyword evidence="7 10" id="KW-0472">Membrane</keyword>
<feature type="transmembrane region" description="Helical" evidence="10">
    <location>
        <begin position="299"/>
        <end position="323"/>
    </location>
</feature>